<dbReference type="GO" id="GO:0007507">
    <property type="term" value="P:heart development"/>
    <property type="evidence" value="ECO:0007669"/>
    <property type="project" value="TreeGrafter"/>
</dbReference>
<keyword evidence="6 9" id="KW-0440">LIM domain</keyword>
<name>A0A8C1M9L6_CYPCA</name>
<keyword evidence="3 9" id="KW-0479">Metal-binding</keyword>
<evidence type="ECO:0000256" key="9">
    <source>
        <dbReference type="PROSITE-ProRule" id="PRU00125"/>
    </source>
</evidence>
<dbReference type="CDD" id="cd06753">
    <property type="entry name" value="PDZ_PDLIM-like"/>
    <property type="match status" value="1"/>
</dbReference>
<feature type="region of interest" description="Disordered" evidence="10">
    <location>
        <begin position="142"/>
        <end position="189"/>
    </location>
</feature>
<feature type="domain" description="LIM zinc-binding" evidence="11">
    <location>
        <begin position="363"/>
        <end position="421"/>
    </location>
</feature>
<dbReference type="PROSITE" id="PS50106">
    <property type="entry name" value="PDZ"/>
    <property type="match status" value="1"/>
</dbReference>
<dbReference type="InterPro" id="IPR036034">
    <property type="entry name" value="PDZ_sf"/>
</dbReference>
<evidence type="ECO:0000256" key="10">
    <source>
        <dbReference type="SAM" id="MobiDB-lite"/>
    </source>
</evidence>
<evidence type="ECO:0000313" key="14">
    <source>
        <dbReference type="Proteomes" id="UP000694427"/>
    </source>
</evidence>
<dbReference type="Pfam" id="PF00412">
    <property type="entry name" value="LIM"/>
    <property type="match status" value="3"/>
</dbReference>
<evidence type="ECO:0000256" key="8">
    <source>
        <dbReference type="ARBA" id="ARBA00039368"/>
    </source>
</evidence>
<keyword evidence="4" id="KW-0677">Repeat</keyword>
<dbReference type="InterPro" id="IPR001478">
    <property type="entry name" value="PDZ"/>
</dbReference>
<dbReference type="GO" id="GO:0003779">
    <property type="term" value="F:actin binding"/>
    <property type="evidence" value="ECO:0007669"/>
    <property type="project" value="TreeGrafter"/>
</dbReference>
<dbReference type="GO" id="GO:0046872">
    <property type="term" value="F:metal ion binding"/>
    <property type="evidence" value="ECO:0007669"/>
    <property type="project" value="UniProtKB-KW"/>
</dbReference>
<evidence type="ECO:0000259" key="12">
    <source>
        <dbReference type="PROSITE" id="PS50106"/>
    </source>
</evidence>
<dbReference type="PROSITE" id="PS00478">
    <property type="entry name" value="LIM_DOMAIN_1"/>
    <property type="match status" value="1"/>
</dbReference>
<dbReference type="InterPro" id="IPR050604">
    <property type="entry name" value="PDZ-LIM_domain"/>
</dbReference>
<evidence type="ECO:0000256" key="4">
    <source>
        <dbReference type="ARBA" id="ARBA00022737"/>
    </source>
</evidence>
<dbReference type="Gene3D" id="2.30.42.10">
    <property type="match status" value="1"/>
</dbReference>
<dbReference type="SMART" id="SM00132">
    <property type="entry name" value="LIM"/>
    <property type="match status" value="3"/>
</dbReference>
<dbReference type="CDD" id="cd09458">
    <property type="entry name" value="LIM3_Enigma"/>
    <property type="match status" value="1"/>
</dbReference>
<keyword evidence="2" id="KW-0963">Cytoplasm</keyword>
<dbReference type="FunFam" id="2.10.110.10:FF:000020">
    <property type="entry name" value="PDZ and LIM domain protein 5"/>
    <property type="match status" value="1"/>
</dbReference>
<organism evidence="13 14">
    <name type="scientific">Cyprinus carpio</name>
    <name type="common">Common carp</name>
    <dbReference type="NCBI Taxonomy" id="7962"/>
    <lineage>
        <taxon>Eukaryota</taxon>
        <taxon>Metazoa</taxon>
        <taxon>Chordata</taxon>
        <taxon>Craniata</taxon>
        <taxon>Vertebrata</taxon>
        <taxon>Euteleostomi</taxon>
        <taxon>Actinopterygii</taxon>
        <taxon>Neopterygii</taxon>
        <taxon>Teleostei</taxon>
        <taxon>Ostariophysi</taxon>
        <taxon>Cypriniformes</taxon>
        <taxon>Cyprinidae</taxon>
        <taxon>Cyprininae</taxon>
        <taxon>Cyprinus</taxon>
    </lineage>
</organism>
<evidence type="ECO:0000256" key="5">
    <source>
        <dbReference type="ARBA" id="ARBA00022833"/>
    </source>
</evidence>
<evidence type="ECO:0000256" key="2">
    <source>
        <dbReference type="ARBA" id="ARBA00022490"/>
    </source>
</evidence>
<reference evidence="13" key="1">
    <citation type="submission" date="2025-08" db="UniProtKB">
        <authorList>
            <consortium name="Ensembl"/>
        </authorList>
    </citation>
    <scope>IDENTIFICATION</scope>
</reference>
<dbReference type="FunFam" id="2.10.110.10:FF:000014">
    <property type="entry name" value="PDZ and LIM domain protein 5"/>
    <property type="match status" value="1"/>
</dbReference>
<reference evidence="13" key="2">
    <citation type="submission" date="2025-09" db="UniProtKB">
        <authorList>
            <consortium name="Ensembl"/>
        </authorList>
    </citation>
    <scope>IDENTIFICATION</scope>
</reference>
<evidence type="ECO:0000256" key="1">
    <source>
        <dbReference type="ARBA" id="ARBA00004245"/>
    </source>
</evidence>
<dbReference type="FunFam" id="2.10.110.10:FF:000010">
    <property type="entry name" value="PDZ and LIM domain protein 5"/>
    <property type="match status" value="1"/>
</dbReference>
<dbReference type="SMART" id="SM00228">
    <property type="entry name" value="PDZ"/>
    <property type="match status" value="1"/>
</dbReference>
<feature type="region of interest" description="Disordered" evidence="10">
    <location>
        <begin position="206"/>
        <end position="225"/>
    </location>
</feature>
<evidence type="ECO:0000256" key="6">
    <source>
        <dbReference type="ARBA" id="ARBA00023038"/>
    </source>
</evidence>
<feature type="domain" description="PDZ" evidence="12">
    <location>
        <begin position="9"/>
        <end position="85"/>
    </location>
</feature>
<dbReference type="AlphaFoldDB" id="A0A8C1M9L6"/>
<evidence type="ECO:0000256" key="7">
    <source>
        <dbReference type="ARBA" id="ARBA00023212"/>
    </source>
</evidence>
<dbReference type="InterPro" id="IPR001781">
    <property type="entry name" value="Znf_LIM"/>
</dbReference>
<dbReference type="Pfam" id="PF00595">
    <property type="entry name" value="PDZ"/>
    <property type="match status" value="1"/>
</dbReference>
<evidence type="ECO:0000256" key="3">
    <source>
        <dbReference type="ARBA" id="ARBA00022723"/>
    </source>
</evidence>
<dbReference type="Gene3D" id="2.10.110.10">
    <property type="entry name" value="Cysteine Rich Protein"/>
    <property type="match status" value="3"/>
</dbReference>
<evidence type="ECO:0000313" key="13">
    <source>
        <dbReference type="Ensembl" id="ENSCCRP00010073589.1"/>
    </source>
</evidence>
<dbReference type="PANTHER" id="PTHR24214:SF0">
    <property type="entry name" value="PDZ AND LIM DOMAIN PROTEIN 7"/>
    <property type="match status" value="1"/>
</dbReference>
<keyword evidence="5 9" id="KW-0862">Zinc</keyword>
<keyword evidence="7" id="KW-0206">Cytoskeleton</keyword>
<dbReference type="GO" id="GO:0030036">
    <property type="term" value="P:actin cytoskeleton organization"/>
    <property type="evidence" value="ECO:0007669"/>
    <property type="project" value="TreeGrafter"/>
</dbReference>
<dbReference type="Proteomes" id="UP000694427">
    <property type="component" value="Unplaced"/>
</dbReference>
<dbReference type="GO" id="GO:0061061">
    <property type="term" value="P:muscle structure development"/>
    <property type="evidence" value="ECO:0007669"/>
    <property type="project" value="TreeGrafter"/>
</dbReference>
<keyword evidence="14" id="KW-1185">Reference proteome</keyword>
<protein>
    <recommendedName>
        <fullName evidence="8">PDZ and LIM domain protein 7</fullName>
    </recommendedName>
</protein>
<dbReference type="PANTHER" id="PTHR24214">
    <property type="entry name" value="PDZ AND LIM DOMAIN PROTEIN ZASP"/>
    <property type="match status" value="1"/>
</dbReference>
<sequence>MNIYSVTLNGPAPWGFRLQGGKDFNMPLTMSRVTPGGKAAQTGVGVGDWLVSISDANAEEMTHVEAQNKIRAATDSLTLTLSRYTHTHTHTHTHTLTHHLSSAQPKYSFAPSTTINKMARPFSAAPGSASKGPVIKPVSYAPKLNFNSPQPHNGHGVTPCPAKSKPADKADEVQAPAKASTDSGPACRPPWVTDASFADRYHPDKTSTVVTQHKKPVQPTPMQNRSSIMQAAQQNPADSSGRTPLCAACNKVIRGRYVVALGRSWHPEEFTCCQCKRVLDEGGFFEEKGSIYCTKCYDNRYSPNCAKCKKKIAGEIMHALKMTYHVQCFLCAACKMPIRNQAFYMEEGEPYCQSDYEKMFGTKCHGCDFKIDAGDRFLEALGYSWHDTCFVCAICQINLEGKTFFSKKDKPLCKSHAFSPV</sequence>
<comment type="subcellular location">
    <subcellularLocation>
        <location evidence="1">Cytoplasm</location>
        <location evidence="1">Cytoskeleton</location>
    </subcellularLocation>
</comment>
<dbReference type="GO" id="GO:0031941">
    <property type="term" value="C:filamentous actin"/>
    <property type="evidence" value="ECO:0007669"/>
    <property type="project" value="TreeGrafter"/>
</dbReference>
<dbReference type="GO" id="GO:0005912">
    <property type="term" value="C:adherens junction"/>
    <property type="evidence" value="ECO:0007669"/>
    <property type="project" value="TreeGrafter"/>
</dbReference>
<dbReference type="GO" id="GO:0051371">
    <property type="term" value="F:muscle alpha-actinin binding"/>
    <property type="evidence" value="ECO:0007669"/>
    <property type="project" value="TreeGrafter"/>
</dbReference>
<dbReference type="GO" id="GO:0030018">
    <property type="term" value="C:Z disc"/>
    <property type="evidence" value="ECO:0007669"/>
    <property type="project" value="TreeGrafter"/>
</dbReference>
<dbReference type="PROSITE" id="PS50023">
    <property type="entry name" value="LIM_DOMAIN_2"/>
    <property type="match status" value="3"/>
</dbReference>
<proteinExistence type="predicted"/>
<dbReference type="SUPFAM" id="SSF50156">
    <property type="entry name" value="PDZ domain-like"/>
    <property type="match status" value="1"/>
</dbReference>
<dbReference type="FunFam" id="2.30.42.10:FF:000019">
    <property type="entry name" value="LIM domain binding 3 isoform 1"/>
    <property type="match status" value="1"/>
</dbReference>
<feature type="domain" description="LIM zinc-binding" evidence="11">
    <location>
        <begin position="303"/>
        <end position="362"/>
    </location>
</feature>
<dbReference type="CDD" id="cd09452">
    <property type="entry name" value="LIM1_Enigma"/>
    <property type="match status" value="1"/>
</dbReference>
<dbReference type="SUPFAM" id="SSF57716">
    <property type="entry name" value="Glucocorticoid receptor-like (DNA-binding domain)"/>
    <property type="match status" value="3"/>
</dbReference>
<feature type="domain" description="LIM zinc-binding" evidence="11">
    <location>
        <begin position="244"/>
        <end position="302"/>
    </location>
</feature>
<dbReference type="Ensembl" id="ENSCCRT00010081456.1">
    <property type="protein sequence ID" value="ENSCCRP00010073589.1"/>
    <property type="gene ID" value="ENSCCRG00010032013.1"/>
</dbReference>
<evidence type="ECO:0000259" key="11">
    <source>
        <dbReference type="PROSITE" id="PS50023"/>
    </source>
</evidence>
<dbReference type="GO" id="GO:0001725">
    <property type="term" value="C:stress fiber"/>
    <property type="evidence" value="ECO:0007669"/>
    <property type="project" value="TreeGrafter"/>
</dbReference>
<accession>A0A8C1M9L6</accession>